<proteinExistence type="predicted"/>
<sequence>MMLSDVIEYSHFFGNRQHSGLSTNALR</sequence>
<reference evidence="1" key="1">
    <citation type="submission" date="2013-07" db="EMBL/GenBank/DDBJ databases">
        <title>Sub-species coevolution in mutualistic symbiosis.</title>
        <authorList>
            <person name="Murfin K."/>
            <person name="Klassen J."/>
            <person name="Lee M."/>
            <person name="Forst S."/>
            <person name="Stock P."/>
            <person name="Goodrich-Blair H."/>
        </authorList>
    </citation>
    <scope>NUCLEOTIDE SEQUENCE [LARGE SCALE GENOMIC DNA]</scope>
    <source>
        <strain evidence="1">Puntauvense</strain>
    </source>
</reference>
<evidence type="ECO:0000313" key="2">
    <source>
        <dbReference type="Proteomes" id="UP000028511"/>
    </source>
</evidence>
<protein>
    <submittedName>
        <fullName evidence="1">Uncharacterized protein</fullName>
    </submittedName>
</protein>
<organism evidence="1 2">
    <name type="scientific">Xenorhabdus bovienii str. puntauvense</name>
    <dbReference type="NCBI Taxonomy" id="1398201"/>
    <lineage>
        <taxon>Bacteria</taxon>
        <taxon>Pseudomonadati</taxon>
        <taxon>Pseudomonadota</taxon>
        <taxon>Gammaproteobacteria</taxon>
        <taxon>Enterobacterales</taxon>
        <taxon>Morganellaceae</taxon>
        <taxon>Xenorhabdus</taxon>
    </lineage>
</organism>
<dbReference type="AlphaFoldDB" id="A0A077NKF3"/>
<gene>
    <name evidence="1" type="ORF">XBP1_3010029</name>
</gene>
<accession>A0A077NKF3</accession>
<evidence type="ECO:0000313" key="1">
    <source>
        <dbReference type="EMBL" id="CDG98380.1"/>
    </source>
</evidence>
<comment type="caution">
    <text evidence="1">The sequence shown here is derived from an EMBL/GenBank/DDBJ whole genome shotgun (WGS) entry which is preliminary data.</text>
</comment>
<dbReference type="EMBL" id="CBSW010000226">
    <property type="protein sequence ID" value="CDG98380.1"/>
    <property type="molecule type" value="Genomic_DNA"/>
</dbReference>
<dbReference type="HOGENOM" id="CLU_3415138_0_0_6"/>
<name>A0A077NKF3_XENBV</name>
<dbReference type="Proteomes" id="UP000028511">
    <property type="component" value="Unassembled WGS sequence"/>
</dbReference>